<proteinExistence type="inferred from homology"/>
<evidence type="ECO:0000256" key="4">
    <source>
        <dbReference type="ARBA" id="ARBA00022741"/>
    </source>
</evidence>
<dbReference type="Gene3D" id="3.30.200.20">
    <property type="entry name" value="Phosphorylase Kinase, domain 1"/>
    <property type="match status" value="1"/>
</dbReference>
<dbReference type="PANTHER" id="PTHR24347">
    <property type="entry name" value="SERINE/THREONINE-PROTEIN KINASE"/>
    <property type="match status" value="1"/>
</dbReference>
<feature type="domain" description="Protein kinase" evidence="9">
    <location>
        <begin position="243"/>
        <end position="498"/>
    </location>
</feature>
<dbReference type="KEGG" id="char:105899294"/>
<dbReference type="SUPFAM" id="SSF56112">
    <property type="entry name" value="Protein kinase-like (PK-like)"/>
    <property type="match status" value="1"/>
</dbReference>
<feature type="region of interest" description="Disordered" evidence="8">
    <location>
        <begin position="17"/>
        <end position="178"/>
    </location>
</feature>
<keyword evidence="2" id="KW-0723">Serine/threonine-protein kinase</keyword>
<gene>
    <name evidence="11" type="primary">mylk4a</name>
</gene>
<evidence type="ECO:0000259" key="9">
    <source>
        <dbReference type="PROSITE" id="PS50011"/>
    </source>
</evidence>
<name>A0A6P8F4L0_CLUHA</name>
<evidence type="ECO:0000256" key="7">
    <source>
        <dbReference type="PROSITE-ProRule" id="PRU10141"/>
    </source>
</evidence>
<feature type="compositionally biased region" description="Basic and acidic residues" evidence="8">
    <location>
        <begin position="155"/>
        <end position="169"/>
    </location>
</feature>
<dbReference type="InterPro" id="IPR017441">
    <property type="entry name" value="Protein_kinase_ATP_BS"/>
</dbReference>
<evidence type="ECO:0000256" key="1">
    <source>
        <dbReference type="ARBA" id="ARBA00006692"/>
    </source>
</evidence>
<dbReference type="GeneID" id="105899294"/>
<keyword evidence="10" id="KW-1185">Reference proteome</keyword>
<keyword evidence="3" id="KW-0808">Transferase</keyword>
<accession>A0A6P8F4L0</accession>
<dbReference type="GO" id="GO:0004674">
    <property type="term" value="F:protein serine/threonine kinase activity"/>
    <property type="evidence" value="ECO:0007669"/>
    <property type="project" value="UniProtKB-KW"/>
</dbReference>
<feature type="compositionally biased region" description="Acidic residues" evidence="8">
    <location>
        <begin position="89"/>
        <end position="106"/>
    </location>
</feature>
<evidence type="ECO:0000313" key="11">
    <source>
        <dbReference type="RefSeq" id="XP_031418925.1"/>
    </source>
</evidence>
<keyword evidence="5 11" id="KW-0418">Kinase</keyword>
<dbReference type="OrthoDB" id="10260894at2759"/>
<dbReference type="PROSITE" id="PS00107">
    <property type="entry name" value="PROTEIN_KINASE_ATP"/>
    <property type="match status" value="1"/>
</dbReference>
<dbReference type="InterPro" id="IPR011009">
    <property type="entry name" value="Kinase-like_dom_sf"/>
</dbReference>
<dbReference type="InterPro" id="IPR008271">
    <property type="entry name" value="Ser/Thr_kinase_AS"/>
</dbReference>
<evidence type="ECO:0000256" key="8">
    <source>
        <dbReference type="SAM" id="MobiDB-lite"/>
    </source>
</evidence>
<dbReference type="GO" id="GO:0005524">
    <property type="term" value="F:ATP binding"/>
    <property type="evidence" value="ECO:0007669"/>
    <property type="project" value="UniProtKB-UniRule"/>
</dbReference>
<dbReference type="Pfam" id="PF00069">
    <property type="entry name" value="Pkinase"/>
    <property type="match status" value="1"/>
</dbReference>
<feature type="compositionally biased region" description="Basic and acidic residues" evidence="8">
    <location>
        <begin position="26"/>
        <end position="88"/>
    </location>
</feature>
<dbReference type="CTD" id="566845"/>
<feature type="region of interest" description="Disordered" evidence="8">
    <location>
        <begin position="196"/>
        <end position="221"/>
    </location>
</feature>
<evidence type="ECO:0000256" key="5">
    <source>
        <dbReference type="ARBA" id="ARBA00022777"/>
    </source>
</evidence>
<reference evidence="11" key="1">
    <citation type="submission" date="2025-08" db="UniProtKB">
        <authorList>
            <consortium name="RefSeq"/>
        </authorList>
    </citation>
    <scope>IDENTIFICATION</scope>
</reference>
<protein>
    <submittedName>
        <fullName evidence="11">Myosin light chain kinase family member 4</fullName>
    </submittedName>
</protein>
<dbReference type="AlphaFoldDB" id="A0A6P8F4L0"/>
<keyword evidence="6 7" id="KW-0067">ATP-binding</keyword>
<dbReference type="Proteomes" id="UP000515152">
    <property type="component" value="Chromosome 25"/>
</dbReference>
<evidence type="ECO:0000256" key="3">
    <source>
        <dbReference type="ARBA" id="ARBA00022679"/>
    </source>
</evidence>
<dbReference type="RefSeq" id="XP_031418925.1">
    <property type="nucleotide sequence ID" value="XM_031563065.1"/>
</dbReference>
<dbReference type="PROSITE" id="PS50011">
    <property type="entry name" value="PROTEIN_KINASE_DOM"/>
    <property type="match status" value="1"/>
</dbReference>
<dbReference type="PROSITE" id="PS00108">
    <property type="entry name" value="PROTEIN_KINASE_ST"/>
    <property type="match status" value="1"/>
</dbReference>
<feature type="binding site" evidence="7">
    <location>
        <position position="272"/>
    </location>
    <ligand>
        <name>ATP</name>
        <dbReference type="ChEBI" id="CHEBI:30616"/>
    </ligand>
</feature>
<dbReference type="Gene3D" id="1.10.510.10">
    <property type="entry name" value="Transferase(Phosphotransferase) domain 1"/>
    <property type="match status" value="1"/>
</dbReference>
<keyword evidence="4 7" id="KW-0547">Nucleotide-binding</keyword>
<comment type="similarity">
    <text evidence="1">Belongs to the protein kinase superfamily. CAMK Ser/Thr protein kinase family.</text>
</comment>
<dbReference type="SMART" id="SM00220">
    <property type="entry name" value="S_TKc"/>
    <property type="match status" value="1"/>
</dbReference>
<evidence type="ECO:0000256" key="6">
    <source>
        <dbReference type="ARBA" id="ARBA00022840"/>
    </source>
</evidence>
<dbReference type="FunFam" id="3.30.200.20:FF:000196">
    <property type="entry name" value="Myosin light chain kinase family, member 4"/>
    <property type="match status" value="1"/>
</dbReference>
<organism evidence="10 11">
    <name type="scientific">Clupea harengus</name>
    <name type="common">Atlantic herring</name>
    <dbReference type="NCBI Taxonomy" id="7950"/>
    <lineage>
        <taxon>Eukaryota</taxon>
        <taxon>Metazoa</taxon>
        <taxon>Chordata</taxon>
        <taxon>Craniata</taxon>
        <taxon>Vertebrata</taxon>
        <taxon>Euteleostomi</taxon>
        <taxon>Actinopterygii</taxon>
        <taxon>Neopterygii</taxon>
        <taxon>Teleostei</taxon>
        <taxon>Clupei</taxon>
        <taxon>Clupeiformes</taxon>
        <taxon>Clupeoidei</taxon>
        <taxon>Clupeidae</taxon>
        <taxon>Clupea</taxon>
    </lineage>
</organism>
<sequence>MESTSPSCCLSAVDFILEVPKPPVAEQEKVSEEEKETKDVPQEVKEAKEEEKKMEEVIPEVAKEEAEKEITGAPESEVKVEEELIVEKEQEEATLDESVPEPEEPEREPSPQTDRGDAPAEPVTLQSSEEVVLEQAEEVSISTKRRGPEEDQEAEDHKKSRVEEGKEGEPPAEQEEEDLRGYFKADGVEFEVNFKRQKPEANDKDDTEEEEQYFFDSHPPPPAPFGHRIVSAKPNQINNFYSINRQEVLGGGRFGQVHKCIENSSGLTLAAKIIKARSPKEKEMVKNEIQVMNQLDHANLIQLYAAYESRNDIILVLEYVDGGELFDRIIDENYTLTELDTVMFIRQICEGLRHMHKMYFLHLDLKPENILCVSRVTNKIKIIDFGLAKKYNPREKLRVNFGTPEFLAPEVINYEFVSFNTDMWSLGVITYMLLSGLSPFLGDDDSQTLNNILQCQWNFEEDEFNSISEEAKDFISKLLLINKSWRIGAAEALRHPWLSDPAVHHRLHEKKNMCRSRRGSCLPPPES</sequence>
<dbReference type="FunFam" id="1.10.510.10:FF:000135">
    <property type="entry name" value="Putative myosin light chain kinase 3"/>
    <property type="match status" value="1"/>
</dbReference>
<evidence type="ECO:0000256" key="2">
    <source>
        <dbReference type="ARBA" id="ARBA00022527"/>
    </source>
</evidence>
<dbReference type="InterPro" id="IPR000719">
    <property type="entry name" value="Prot_kinase_dom"/>
</dbReference>
<evidence type="ECO:0000313" key="10">
    <source>
        <dbReference type="Proteomes" id="UP000515152"/>
    </source>
</evidence>